<gene>
    <name evidence="2" type="ORF">RchiOBHm_Chr2g0167391</name>
</gene>
<proteinExistence type="predicted"/>
<sequence>MDRNQEQNCRNWIDLPHDLTASILSRLGVIEILETAQKVCMTWRRICKDPMMWRTIDMCGVWVWSNSKSWKKNARKMAAMCRHAVDLGRGNVVDISLQNFGTDLLLVDITNSCKGIRRLSLVLPNITHDGLIGVASKLPLLEDLEISYSAYTTAGLEAIGSCCPLLKSLKLNKRHDIRYNWDGLLLAGLRHHYQVFGRNSSGGVIHDDGDALAIAGTMHGLQQLQIFGNRVTNRGLQAILDGCPCLESLDLRRCFNLKVEGDLKRRCFQGIKQLRLPDDSTDDYELVATDKIVYQLYRSFESTLNLIY</sequence>
<dbReference type="Pfam" id="PF12937">
    <property type="entry name" value="F-box-like"/>
    <property type="match status" value="1"/>
</dbReference>
<protein>
    <submittedName>
        <fullName evidence="2">Putative F-box domain, leucine-rich repeat domain, L domain-containing protein</fullName>
    </submittedName>
</protein>
<dbReference type="Gramene" id="PRQ53518">
    <property type="protein sequence ID" value="PRQ53518"/>
    <property type="gene ID" value="RchiOBHm_Chr2g0167391"/>
</dbReference>
<evidence type="ECO:0000313" key="3">
    <source>
        <dbReference type="Proteomes" id="UP000238479"/>
    </source>
</evidence>
<dbReference type="SUPFAM" id="SSF52047">
    <property type="entry name" value="RNI-like"/>
    <property type="match status" value="1"/>
</dbReference>
<evidence type="ECO:0000259" key="1">
    <source>
        <dbReference type="PROSITE" id="PS50181"/>
    </source>
</evidence>
<dbReference type="Proteomes" id="UP000238479">
    <property type="component" value="Chromosome 2"/>
</dbReference>
<dbReference type="InterPro" id="IPR032675">
    <property type="entry name" value="LRR_dom_sf"/>
</dbReference>
<dbReference type="EMBL" id="PDCK01000040">
    <property type="protein sequence ID" value="PRQ53518.1"/>
    <property type="molecule type" value="Genomic_DNA"/>
</dbReference>
<dbReference type="CDD" id="cd22164">
    <property type="entry name" value="F-box_AtSKIP19-like"/>
    <property type="match status" value="1"/>
</dbReference>
<name>A0A2P6S4B9_ROSCH</name>
<evidence type="ECO:0000313" key="2">
    <source>
        <dbReference type="EMBL" id="PRQ53518.1"/>
    </source>
</evidence>
<dbReference type="InterPro" id="IPR001810">
    <property type="entry name" value="F-box_dom"/>
</dbReference>
<dbReference type="InterPro" id="IPR036047">
    <property type="entry name" value="F-box-like_dom_sf"/>
</dbReference>
<dbReference type="PANTHER" id="PTHR38926:SF2">
    <property type="entry name" value="F-BOX_LRR-REPEAT PROTEIN 21-RELATED"/>
    <property type="match status" value="1"/>
</dbReference>
<dbReference type="OMA" id="WYDREIM"/>
<reference evidence="2 3" key="1">
    <citation type="journal article" date="2018" name="Nat. Genet.">
        <title>The Rosa genome provides new insights in the design of modern roses.</title>
        <authorList>
            <person name="Bendahmane M."/>
        </authorList>
    </citation>
    <scope>NUCLEOTIDE SEQUENCE [LARGE SCALE GENOMIC DNA]</scope>
    <source>
        <strain evidence="3">cv. Old Blush</strain>
    </source>
</reference>
<organism evidence="2 3">
    <name type="scientific">Rosa chinensis</name>
    <name type="common">China rose</name>
    <dbReference type="NCBI Taxonomy" id="74649"/>
    <lineage>
        <taxon>Eukaryota</taxon>
        <taxon>Viridiplantae</taxon>
        <taxon>Streptophyta</taxon>
        <taxon>Embryophyta</taxon>
        <taxon>Tracheophyta</taxon>
        <taxon>Spermatophyta</taxon>
        <taxon>Magnoliopsida</taxon>
        <taxon>eudicotyledons</taxon>
        <taxon>Gunneridae</taxon>
        <taxon>Pentapetalae</taxon>
        <taxon>rosids</taxon>
        <taxon>fabids</taxon>
        <taxon>Rosales</taxon>
        <taxon>Rosaceae</taxon>
        <taxon>Rosoideae</taxon>
        <taxon>Rosoideae incertae sedis</taxon>
        <taxon>Rosa</taxon>
    </lineage>
</organism>
<dbReference type="SUPFAM" id="SSF81383">
    <property type="entry name" value="F-box domain"/>
    <property type="match status" value="1"/>
</dbReference>
<dbReference type="OrthoDB" id="2095648at2759"/>
<comment type="caution">
    <text evidence="2">The sequence shown here is derived from an EMBL/GenBank/DDBJ whole genome shotgun (WGS) entry which is preliminary data.</text>
</comment>
<dbReference type="PROSITE" id="PS50181">
    <property type="entry name" value="FBOX"/>
    <property type="match status" value="1"/>
</dbReference>
<dbReference type="Gene3D" id="3.80.10.10">
    <property type="entry name" value="Ribonuclease Inhibitor"/>
    <property type="match status" value="1"/>
</dbReference>
<keyword evidence="3" id="KW-1185">Reference proteome</keyword>
<feature type="domain" description="F-box" evidence="1">
    <location>
        <begin position="9"/>
        <end position="56"/>
    </location>
</feature>
<dbReference type="PANTHER" id="PTHR38926">
    <property type="entry name" value="F-BOX DOMAIN CONTAINING PROTEIN, EXPRESSED"/>
    <property type="match status" value="1"/>
</dbReference>
<accession>A0A2P6S4B9</accession>
<dbReference type="Gene3D" id="1.20.1280.50">
    <property type="match status" value="1"/>
</dbReference>
<dbReference type="AlphaFoldDB" id="A0A2P6S4B9"/>